<dbReference type="RefSeq" id="WP_109357968.1">
    <property type="nucleotide sequence ID" value="NZ_QFRJ01000001.1"/>
</dbReference>
<organism evidence="2 3">
    <name type="scientific">Brumimicrobium oceani</name>
    <dbReference type="NCBI Taxonomy" id="2100725"/>
    <lineage>
        <taxon>Bacteria</taxon>
        <taxon>Pseudomonadati</taxon>
        <taxon>Bacteroidota</taxon>
        <taxon>Flavobacteriia</taxon>
        <taxon>Flavobacteriales</taxon>
        <taxon>Crocinitomicaceae</taxon>
        <taxon>Brumimicrobium</taxon>
    </lineage>
</organism>
<keyword evidence="1" id="KW-1133">Transmembrane helix</keyword>
<feature type="transmembrane region" description="Helical" evidence="1">
    <location>
        <begin position="169"/>
        <end position="187"/>
    </location>
</feature>
<dbReference type="Pfam" id="PF22285">
    <property type="entry name" value="DUF6962"/>
    <property type="match status" value="1"/>
</dbReference>
<feature type="transmembrane region" description="Helical" evidence="1">
    <location>
        <begin position="54"/>
        <end position="76"/>
    </location>
</feature>
<dbReference type="OrthoDB" id="1523094at2"/>
<feature type="transmembrane region" description="Helical" evidence="1">
    <location>
        <begin position="120"/>
        <end position="138"/>
    </location>
</feature>
<comment type="caution">
    <text evidence="2">The sequence shown here is derived from an EMBL/GenBank/DDBJ whole genome shotgun (WGS) entry which is preliminary data.</text>
</comment>
<dbReference type="Proteomes" id="UP000245370">
    <property type="component" value="Unassembled WGS sequence"/>
</dbReference>
<evidence type="ECO:0000313" key="3">
    <source>
        <dbReference type="Proteomes" id="UP000245370"/>
    </source>
</evidence>
<name>A0A2U2XGM3_9FLAO</name>
<sequence length="237" mass="27718">MENRCDIPADKLPFEFMGLCLQEPMAMVTNLLIAITCFIIFSKMKIVETNFQKNWKMFFLIFGLSTFFSGFGHVFFQYTGYYGKFPTWTLGLVSAFFAGKAMISLNVIRPKLYKAMIRFLYAKFIVFTILALSLQSFVFVMADAVITYLFFCMGFGIYYWRKGLSSFKYTVYAVLILIPSIFIFTLQLNPHLWFNKEDLSHVLMTTTVIFFYFGVIRLNQIDLDHLISTREVKYVNK</sequence>
<reference evidence="2 3" key="2">
    <citation type="submission" date="2018-05" db="EMBL/GenBank/DDBJ databases">
        <authorList>
            <person name="Lanie J.A."/>
            <person name="Ng W.-L."/>
            <person name="Kazmierczak K.M."/>
            <person name="Andrzejewski T.M."/>
            <person name="Davidsen T.M."/>
            <person name="Wayne K.J."/>
            <person name="Tettelin H."/>
            <person name="Glass J.I."/>
            <person name="Rusch D."/>
            <person name="Podicherti R."/>
            <person name="Tsui H.-C.T."/>
            <person name="Winkler M.E."/>
        </authorList>
    </citation>
    <scope>NUCLEOTIDE SEQUENCE [LARGE SCALE GENOMIC DNA]</scope>
    <source>
        <strain evidence="2 3">C305</strain>
    </source>
</reference>
<dbReference type="EMBL" id="QFRJ01000001">
    <property type="protein sequence ID" value="PWH86890.1"/>
    <property type="molecule type" value="Genomic_DNA"/>
</dbReference>
<keyword evidence="1" id="KW-0812">Transmembrane</keyword>
<protein>
    <submittedName>
        <fullName evidence="2">Uncharacterized protein</fullName>
    </submittedName>
</protein>
<feature type="transmembrane region" description="Helical" evidence="1">
    <location>
        <begin position="24"/>
        <end position="42"/>
    </location>
</feature>
<evidence type="ECO:0000313" key="2">
    <source>
        <dbReference type="EMBL" id="PWH86890.1"/>
    </source>
</evidence>
<accession>A0A2U2XGM3</accession>
<reference evidence="2 3" key="1">
    <citation type="submission" date="2018-05" db="EMBL/GenBank/DDBJ databases">
        <title>Brumimicrobium oceani sp. nov., isolated from coastal sediment.</title>
        <authorList>
            <person name="Kou Y."/>
        </authorList>
    </citation>
    <scope>NUCLEOTIDE SEQUENCE [LARGE SCALE GENOMIC DNA]</scope>
    <source>
        <strain evidence="2 3">C305</strain>
    </source>
</reference>
<feature type="transmembrane region" description="Helical" evidence="1">
    <location>
        <begin position="88"/>
        <end position="108"/>
    </location>
</feature>
<feature type="transmembrane region" description="Helical" evidence="1">
    <location>
        <begin position="144"/>
        <end position="160"/>
    </location>
</feature>
<dbReference type="AlphaFoldDB" id="A0A2U2XGM3"/>
<keyword evidence="3" id="KW-1185">Reference proteome</keyword>
<evidence type="ECO:0000256" key="1">
    <source>
        <dbReference type="SAM" id="Phobius"/>
    </source>
</evidence>
<gene>
    <name evidence="2" type="ORF">DIT68_01120</name>
</gene>
<proteinExistence type="predicted"/>
<keyword evidence="1" id="KW-0472">Membrane</keyword>
<feature type="transmembrane region" description="Helical" evidence="1">
    <location>
        <begin position="199"/>
        <end position="218"/>
    </location>
</feature>
<dbReference type="InterPro" id="IPR054235">
    <property type="entry name" value="DUF6962"/>
</dbReference>